<dbReference type="GO" id="GO:0003723">
    <property type="term" value="F:RNA binding"/>
    <property type="evidence" value="ECO:0007669"/>
    <property type="project" value="TreeGrafter"/>
</dbReference>
<evidence type="ECO:0000313" key="7">
    <source>
        <dbReference type="Proteomes" id="UP000593567"/>
    </source>
</evidence>
<dbReference type="PROSITE" id="PS01358">
    <property type="entry name" value="ZF_RANBP2_1"/>
    <property type="match status" value="1"/>
</dbReference>
<keyword evidence="7" id="KW-1185">Reference proteome</keyword>
<organism evidence="6 7">
    <name type="scientific">Bugula neritina</name>
    <name type="common">Brown bryozoan</name>
    <name type="synonym">Sertularia neritina</name>
    <dbReference type="NCBI Taxonomy" id="10212"/>
    <lineage>
        <taxon>Eukaryota</taxon>
        <taxon>Metazoa</taxon>
        <taxon>Spiralia</taxon>
        <taxon>Lophotrochozoa</taxon>
        <taxon>Bryozoa</taxon>
        <taxon>Gymnolaemata</taxon>
        <taxon>Cheilostomatida</taxon>
        <taxon>Flustrina</taxon>
        <taxon>Buguloidea</taxon>
        <taxon>Bugulidae</taxon>
        <taxon>Bugula</taxon>
    </lineage>
</organism>
<evidence type="ECO:0000256" key="1">
    <source>
        <dbReference type="ARBA" id="ARBA00022723"/>
    </source>
</evidence>
<evidence type="ECO:0000256" key="3">
    <source>
        <dbReference type="ARBA" id="ARBA00022833"/>
    </source>
</evidence>
<evidence type="ECO:0000256" key="2">
    <source>
        <dbReference type="ARBA" id="ARBA00022771"/>
    </source>
</evidence>
<proteinExistence type="predicted"/>
<evidence type="ECO:0000256" key="4">
    <source>
        <dbReference type="PROSITE-ProRule" id="PRU00322"/>
    </source>
</evidence>
<dbReference type="OrthoDB" id="1878647at2759"/>
<dbReference type="AlphaFoldDB" id="A0A7J7J7R7"/>
<evidence type="ECO:0000313" key="6">
    <source>
        <dbReference type="EMBL" id="KAF6021804.1"/>
    </source>
</evidence>
<dbReference type="GO" id="GO:0008270">
    <property type="term" value="F:zinc ion binding"/>
    <property type="evidence" value="ECO:0007669"/>
    <property type="project" value="UniProtKB-KW"/>
</dbReference>
<keyword evidence="1" id="KW-0479">Metal-binding</keyword>
<dbReference type="SUPFAM" id="SSF90209">
    <property type="entry name" value="Ran binding protein zinc finger-like"/>
    <property type="match status" value="1"/>
</dbReference>
<dbReference type="GO" id="GO:0001530">
    <property type="term" value="F:lipopolysaccharide binding"/>
    <property type="evidence" value="ECO:0007669"/>
    <property type="project" value="TreeGrafter"/>
</dbReference>
<dbReference type="PANTHER" id="PTHR12999:SF17">
    <property type="entry name" value="ZINC FINGER RAN-BINDING DOMAIN-CONTAINING PROTEIN 2"/>
    <property type="match status" value="1"/>
</dbReference>
<dbReference type="InterPro" id="IPR036443">
    <property type="entry name" value="Znf_RanBP2_sf"/>
</dbReference>
<keyword evidence="3" id="KW-0862">Zinc</keyword>
<comment type="caution">
    <text evidence="6">The sequence shown here is derived from an EMBL/GenBank/DDBJ whole genome shotgun (WGS) entry which is preliminary data.</text>
</comment>
<keyword evidence="2 4" id="KW-0863">Zinc-finger</keyword>
<reference evidence="6" key="1">
    <citation type="submission" date="2020-06" db="EMBL/GenBank/DDBJ databases">
        <title>Draft genome of Bugula neritina, a colonial animal packing powerful symbionts and potential medicines.</title>
        <authorList>
            <person name="Rayko M."/>
        </authorList>
    </citation>
    <scope>NUCLEOTIDE SEQUENCE [LARGE SCALE GENOMIC DNA]</scope>
    <source>
        <strain evidence="6">Kwan_BN1</strain>
    </source>
</reference>
<dbReference type="EMBL" id="VXIV02002959">
    <property type="protein sequence ID" value="KAF6021804.1"/>
    <property type="molecule type" value="Genomic_DNA"/>
</dbReference>
<sequence>MSSRGGYSKNDGDWCCPDPKCGNTNFARRDKCNRCGCEKPQMAGKVKLGGFELGKQLAKKVKDYLVLMIGNVKHVGM</sequence>
<accession>A0A7J7J7R7</accession>
<feature type="domain" description="RanBP2-type" evidence="5">
    <location>
        <begin position="10"/>
        <end position="41"/>
    </location>
</feature>
<gene>
    <name evidence="6" type="ORF">EB796_019881</name>
</gene>
<protein>
    <submittedName>
        <fullName evidence="6">ZRANB2</fullName>
    </submittedName>
</protein>
<name>A0A7J7J7R7_BUGNE</name>
<dbReference type="Gene3D" id="4.10.1060.10">
    <property type="entry name" value="Zinc finger, RanBP2-type"/>
    <property type="match status" value="1"/>
</dbReference>
<dbReference type="PANTHER" id="PTHR12999">
    <property type="entry name" value="ZINC FINGER RAN-BINDING DOMAIN-CONTAINING PROTEIN 2 ZRANB2-RELATED"/>
    <property type="match status" value="1"/>
</dbReference>
<dbReference type="Proteomes" id="UP000593567">
    <property type="component" value="Unassembled WGS sequence"/>
</dbReference>
<dbReference type="PROSITE" id="PS50199">
    <property type="entry name" value="ZF_RANBP2_2"/>
    <property type="match status" value="1"/>
</dbReference>
<dbReference type="InterPro" id="IPR001876">
    <property type="entry name" value="Znf_RanBP2"/>
</dbReference>
<evidence type="ECO:0000259" key="5">
    <source>
        <dbReference type="PROSITE" id="PS50199"/>
    </source>
</evidence>